<dbReference type="AlphaFoldDB" id="F8B1A7"/>
<dbReference type="EMBL" id="CP002801">
    <property type="protein sequence ID" value="AEH09776.1"/>
    <property type="molecule type" value="Genomic_DNA"/>
</dbReference>
<dbReference type="InterPro" id="IPR051677">
    <property type="entry name" value="AfsR-DnrI-RedD_regulator"/>
</dbReference>
<dbReference type="SUPFAM" id="SSF46894">
    <property type="entry name" value="C-terminal effector domain of the bipartite response regulators"/>
    <property type="match status" value="1"/>
</dbReference>
<evidence type="ECO:0000259" key="5">
    <source>
        <dbReference type="SMART" id="SM00862"/>
    </source>
</evidence>
<evidence type="ECO:0000256" key="4">
    <source>
        <dbReference type="ARBA" id="ARBA00023163"/>
    </source>
</evidence>
<dbReference type="STRING" id="656024.FsymDg_2392"/>
<evidence type="ECO:0000313" key="7">
    <source>
        <dbReference type="EMBL" id="AEH09776.1"/>
    </source>
</evidence>
<evidence type="ECO:0000256" key="1">
    <source>
        <dbReference type="ARBA" id="ARBA00005820"/>
    </source>
</evidence>
<gene>
    <name evidence="7" type="ordered locus">FsymDg_2392</name>
</gene>
<sequence>MESYASQMSTEVRGLRGERTRFRVLGPLEVYGYDDTLIDIHQHKPRMLLSLLLLNAGTWVSIDRICAVLWEDEPPRSSFGNIKTYVSQLRRTLPPAPPTDNRIESRAGAYRINLAPGELDVSVFDKMAHRGQEALREGAGEIAVDYFQKALELWRGQPFDELPESITLAEAARLEEQHWAVLEDLIDVRLSRGHQDAVLPTLRALTIEYPLRERLWGQLLLALHQSGRRAEALSAYQTVYRLLAEELGVEPGAGLRRLHQRILDADLSVETER</sequence>
<dbReference type="Gene3D" id="1.10.10.10">
    <property type="entry name" value="Winged helix-like DNA-binding domain superfamily/Winged helix DNA-binding domain"/>
    <property type="match status" value="1"/>
</dbReference>
<dbReference type="GO" id="GO:0006355">
    <property type="term" value="P:regulation of DNA-templated transcription"/>
    <property type="evidence" value="ECO:0007669"/>
    <property type="project" value="InterPro"/>
</dbReference>
<dbReference type="InterPro" id="IPR036388">
    <property type="entry name" value="WH-like_DNA-bd_sf"/>
</dbReference>
<evidence type="ECO:0000256" key="2">
    <source>
        <dbReference type="ARBA" id="ARBA00023015"/>
    </source>
</evidence>
<dbReference type="Proteomes" id="UP000001549">
    <property type="component" value="Chromosome"/>
</dbReference>
<dbReference type="GO" id="GO:0003677">
    <property type="term" value="F:DNA binding"/>
    <property type="evidence" value="ECO:0007669"/>
    <property type="project" value="UniProtKB-KW"/>
</dbReference>
<dbReference type="SUPFAM" id="SSF48452">
    <property type="entry name" value="TPR-like"/>
    <property type="match status" value="1"/>
</dbReference>
<dbReference type="SMART" id="SM01043">
    <property type="entry name" value="BTAD"/>
    <property type="match status" value="1"/>
</dbReference>
<keyword evidence="2" id="KW-0805">Transcription regulation</keyword>
<evidence type="ECO:0000256" key="3">
    <source>
        <dbReference type="ARBA" id="ARBA00023125"/>
    </source>
</evidence>
<proteinExistence type="inferred from homology"/>
<evidence type="ECO:0000313" key="8">
    <source>
        <dbReference type="Proteomes" id="UP000001549"/>
    </source>
</evidence>
<comment type="similarity">
    <text evidence="1">Belongs to the AfsR/DnrI/RedD regulatory family.</text>
</comment>
<dbReference type="Pfam" id="PF03704">
    <property type="entry name" value="BTAD"/>
    <property type="match status" value="1"/>
</dbReference>
<keyword evidence="4" id="KW-0804">Transcription</keyword>
<dbReference type="HOGENOM" id="CLU_004665_0_1_11"/>
<dbReference type="eggNOG" id="COG3629">
    <property type="taxonomic scope" value="Bacteria"/>
</dbReference>
<dbReference type="InterPro" id="IPR016032">
    <property type="entry name" value="Sig_transdc_resp-reg_C-effctor"/>
</dbReference>
<dbReference type="InterPro" id="IPR001867">
    <property type="entry name" value="OmpR/PhoB-type_DNA-bd"/>
</dbReference>
<dbReference type="Gene3D" id="1.25.40.10">
    <property type="entry name" value="Tetratricopeptide repeat domain"/>
    <property type="match status" value="1"/>
</dbReference>
<feature type="domain" description="OmpR/PhoB-type" evidence="5">
    <location>
        <begin position="35"/>
        <end position="112"/>
    </location>
</feature>
<dbReference type="GO" id="GO:0000160">
    <property type="term" value="P:phosphorelay signal transduction system"/>
    <property type="evidence" value="ECO:0007669"/>
    <property type="project" value="InterPro"/>
</dbReference>
<dbReference type="KEGG" id="fsy:FsymDg_2392"/>
<feature type="domain" description="Bacterial transcriptional activator" evidence="6">
    <location>
        <begin position="119"/>
        <end position="263"/>
    </location>
</feature>
<reference evidence="7 8" key="1">
    <citation type="submission" date="2011-05" db="EMBL/GenBank/DDBJ databases">
        <title>Complete sequence of chromosome of Frankia symbiont of Datisca glomerata.</title>
        <authorList>
            <consortium name="US DOE Joint Genome Institute"/>
            <person name="Lucas S."/>
            <person name="Han J."/>
            <person name="Lapidus A."/>
            <person name="Cheng J.-F."/>
            <person name="Goodwin L."/>
            <person name="Pitluck S."/>
            <person name="Peters L."/>
            <person name="Mikhailova N."/>
            <person name="Chertkov O."/>
            <person name="Teshima H."/>
            <person name="Han C."/>
            <person name="Tapia R."/>
            <person name="Land M."/>
            <person name="Hauser L."/>
            <person name="Kyrpides N."/>
            <person name="Ivanova N."/>
            <person name="Pagani I."/>
            <person name="Berry A."/>
            <person name="Pawlowski K."/>
            <person name="Persson T."/>
            <person name="Vanden Heuvel B."/>
            <person name="Benson D."/>
            <person name="Woyke T."/>
        </authorList>
    </citation>
    <scope>NUCLEOTIDE SEQUENCE [LARGE SCALE GENOMIC DNA]</scope>
    <source>
        <strain evidence="8">4085684</strain>
    </source>
</reference>
<dbReference type="InterPro" id="IPR005158">
    <property type="entry name" value="BTAD"/>
</dbReference>
<dbReference type="PANTHER" id="PTHR35807:SF1">
    <property type="entry name" value="TRANSCRIPTIONAL REGULATOR REDD"/>
    <property type="match status" value="1"/>
</dbReference>
<dbReference type="InterPro" id="IPR011990">
    <property type="entry name" value="TPR-like_helical_dom_sf"/>
</dbReference>
<dbReference type="Pfam" id="PF00486">
    <property type="entry name" value="Trans_reg_C"/>
    <property type="match status" value="1"/>
</dbReference>
<name>F8B1A7_9ACTN</name>
<organism evidence="7 8">
    <name type="scientific">Candidatus Protofrankia datiscae</name>
    <dbReference type="NCBI Taxonomy" id="2716812"/>
    <lineage>
        <taxon>Bacteria</taxon>
        <taxon>Bacillati</taxon>
        <taxon>Actinomycetota</taxon>
        <taxon>Actinomycetes</taxon>
        <taxon>Frankiales</taxon>
        <taxon>Frankiaceae</taxon>
        <taxon>Protofrankia</taxon>
    </lineage>
</organism>
<protein>
    <submittedName>
        <fullName evidence="7">Transcriptional regulator, SARP family</fullName>
    </submittedName>
</protein>
<keyword evidence="3" id="KW-0238">DNA-binding</keyword>
<dbReference type="SMART" id="SM00862">
    <property type="entry name" value="Trans_reg_C"/>
    <property type="match status" value="1"/>
</dbReference>
<keyword evidence="8" id="KW-1185">Reference proteome</keyword>
<dbReference type="PANTHER" id="PTHR35807">
    <property type="entry name" value="TRANSCRIPTIONAL REGULATOR REDD-RELATED"/>
    <property type="match status" value="1"/>
</dbReference>
<accession>F8B1A7</accession>
<evidence type="ECO:0000259" key="6">
    <source>
        <dbReference type="SMART" id="SM01043"/>
    </source>
</evidence>
<dbReference type="CDD" id="cd15831">
    <property type="entry name" value="BTAD"/>
    <property type="match status" value="1"/>
</dbReference>